<evidence type="ECO:0000259" key="1">
    <source>
        <dbReference type="PROSITE" id="PS50404"/>
    </source>
</evidence>
<dbReference type="CDD" id="cd03193">
    <property type="entry name" value="GST_C_Metaxin"/>
    <property type="match status" value="1"/>
</dbReference>
<dbReference type="InterPro" id="IPR026928">
    <property type="entry name" value="FAX/IsoI-like"/>
</dbReference>
<accession>A0A084SXQ6</accession>
<proteinExistence type="predicted"/>
<feature type="domain" description="GST N-terminal" evidence="1">
    <location>
        <begin position="7"/>
        <end position="77"/>
    </location>
</feature>
<dbReference type="SUPFAM" id="SSF47616">
    <property type="entry name" value="GST C-terminal domain-like"/>
    <property type="match status" value="1"/>
</dbReference>
<name>A0A084SXQ6_9BACT</name>
<dbReference type="RefSeq" id="WP_043392740.1">
    <property type="nucleotide sequence ID" value="NZ_JPMI01000061.1"/>
</dbReference>
<dbReference type="Proteomes" id="UP000028547">
    <property type="component" value="Unassembled WGS sequence"/>
</dbReference>
<dbReference type="PANTHER" id="PTHR12289">
    <property type="entry name" value="METAXIN RELATED"/>
    <property type="match status" value="1"/>
</dbReference>
<dbReference type="SFLD" id="SFLDG01200">
    <property type="entry name" value="SUF1.1"/>
    <property type="match status" value="1"/>
</dbReference>
<dbReference type="PROSITE" id="PS50404">
    <property type="entry name" value="GST_NTER"/>
    <property type="match status" value="1"/>
</dbReference>
<dbReference type="PANTHER" id="PTHR12289:SF41">
    <property type="entry name" value="FAILED AXON CONNECTIONS-RELATED"/>
    <property type="match status" value="1"/>
</dbReference>
<dbReference type="CDD" id="cd03080">
    <property type="entry name" value="GST_N_Metaxin_like"/>
    <property type="match status" value="1"/>
</dbReference>
<evidence type="ECO:0000313" key="3">
    <source>
        <dbReference type="Proteomes" id="UP000028547"/>
    </source>
</evidence>
<dbReference type="InterPro" id="IPR036282">
    <property type="entry name" value="Glutathione-S-Trfase_C_sf"/>
</dbReference>
<dbReference type="SFLD" id="SFLDS00019">
    <property type="entry name" value="Glutathione_Transferase_(cytos"/>
    <property type="match status" value="1"/>
</dbReference>
<dbReference type="SFLD" id="SFLDG01180">
    <property type="entry name" value="SUF1"/>
    <property type="match status" value="1"/>
</dbReference>
<dbReference type="InterPro" id="IPR050931">
    <property type="entry name" value="Mito_Protein_Transport_Metaxin"/>
</dbReference>
<evidence type="ECO:0000313" key="2">
    <source>
        <dbReference type="EMBL" id="KFA93241.1"/>
    </source>
</evidence>
<dbReference type="InterPro" id="IPR012336">
    <property type="entry name" value="Thioredoxin-like_fold"/>
</dbReference>
<dbReference type="SUPFAM" id="SSF52833">
    <property type="entry name" value="Thioredoxin-like"/>
    <property type="match status" value="1"/>
</dbReference>
<dbReference type="Pfam" id="PF17171">
    <property type="entry name" value="GST_C_6"/>
    <property type="match status" value="1"/>
</dbReference>
<dbReference type="InterPro" id="IPR036249">
    <property type="entry name" value="Thioredoxin-like_sf"/>
</dbReference>
<organism evidence="2 3">
    <name type="scientific">Archangium violaceum Cb vi76</name>
    <dbReference type="NCBI Taxonomy" id="1406225"/>
    <lineage>
        <taxon>Bacteria</taxon>
        <taxon>Pseudomonadati</taxon>
        <taxon>Myxococcota</taxon>
        <taxon>Myxococcia</taxon>
        <taxon>Myxococcales</taxon>
        <taxon>Cystobacterineae</taxon>
        <taxon>Archangiaceae</taxon>
        <taxon>Archangium</taxon>
    </lineage>
</organism>
<dbReference type="InterPro" id="IPR040079">
    <property type="entry name" value="Glutathione_S-Trfase"/>
</dbReference>
<sequence length="242" mass="27641">MITLYQTPMAWGTPNLSPFCFKLEAYFRMVGLPYQVKMAELLKAPKGKAPYVEIDGQLMGDSQFIIEYLKRKHGDTLDAHLTPEQMAVGHTIRRMLEECTYWYIVYMRWVDEAGWRAYIPIVETMVPRVTGGPVPLTALRQKMLGILHDQGTGRHNMEEVQALAKQDISALATIMGNKTFLLGESPTSFDAVVYSFLVSIIANPVDTEFKQYTLSQENLVRYCTRFKARFFANWKPPENQAA</sequence>
<comment type="caution">
    <text evidence="2">The sequence shown here is derived from an EMBL/GenBank/DDBJ whole genome shotgun (WGS) entry which is preliminary data.</text>
</comment>
<dbReference type="AlphaFoldDB" id="A0A084SXQ6"/>
<protein>
    <recommendedName>
        <fullName evidence="1">GST N-terminal domain-containing protein</fullName>
    </recommendedName>
</protein>
<dbReference type="InterPro" id="IPR033468">
    <property type="entry name" value="Metaxin_GST"/>
</dbReference>
<dbReference type="EMBL" id="JPMI01000061">
    <property type="protein sequence ID" value="KFA93241.1"/>
    <property type="molecule type" value="Genomic_DNA"/>
</dbReference>
<dbReference type="Gene3D" id="3.40.30.10">
    <property type="entry name" value="Glutaredoxin"/>
    <property type="match status" value="1"/>
</dbReference>
<reference evidence="2 3" key="1">
    <citation type="submission" date="2014-07" db="EMBL/GenBank/DDBJ databases">
        <title>Draft Genome Sequence of Gephyronic Acid Producer, Cystobacter violaceus Strain Cb vi76.</title>
        <authorList>
            <person name="Stevens D.C."/>
            <person name="Young J."/>
            <person name="Carmichael R."/>
            <person name="Tan J."/>
            <person name="Taylor R.E."/>
        </authorList>
    </citation>
    <scope>NUCLEOTIDE SEQUENCE [LARGE SCALE GENOMIC DNA]</scope>
    <source>
        <strain evidence="2 3">Cb vi76</strain>
    </source>
</reference>
<dbReference type="InterPro" id="IPR004045">
    <property type="entry name" value="Glutathione_S-Trfase_N"/>
</dbReference>
<dbReference type="Pfam" id="PF17172">
    <property type="entry name" value="GST_N_4"/>
    <property type="match status" value="1"/>
</dbReference>
<dbReference type="GO" id="GO:0005737">
    <property type="term" value="C:cytoplasm"/>
    <property type="evidence" value="ECO:0007669"/>
    <property type="project" value="TreeGrafter"/>
</dbReference>
<gene>
    <name evidence="2" type="ORF">Q664_10230</name>
</gene>